<feature type="transmembrane region" description="Helical" evidence="1">
    <location>
        <begin position="32"/>
        <end position="52"/>
    </location>
</feature>
<dbReference type="KEGG" id="fki:FK004_06095"/>
<reference evidence="2 3" key="1">
    <citation type="submission" date="2017-04" db="EMBL/GenBank/DDBJ databases">
        <title>Complete genome sequence of Flavobacterium kingsejong AJ004.</title>
        <authorList>
            <person name="Lee P.C."/>
        </authorList>
    </citation>
    <scope>NUCLEOTIDE SEQUENCE [LARGE SCALE GENOMIC DNA]</scope>
    <source>
        <strain evidence="2 3">AJ004</strain>
    </source>
</reference>
<proteinExistence type="predicted"/>
<organism evidence="2 3">
    <name type="scientific">Flavobacterium kingsejongi</name>
    <dbReference type="NCBI Taxonomy" id="1678728"/>
    <lineage>
        <taxon>Bacteria</taxon>
        <taxon>Pseudomonadati</taxon>
        <taxon>Bacteroidota</taxon>
        <taxon>Flavobacteriia</taxon>
        <taxon>Flavobacteriales</taxon>
        <taxon>Flavobacteriaceae</taxon>
        <taxon>Flavobacterium</taxon>
    </lineage>
</organism>
<dbReference type="RefSeq" id="WP_108736458.1">
    <property type="nucleotide sequence ID" value="NZ_CP020919.1"/>
</dbReference>
<dbReference type="EMBL" id="CP020919">
    <property type="protein sequence ID" value="AWG24830.1"/>
    <property type="molecule type" value="Genomic_DNA"/>
</dbReference>
<evidence type="ECO:0000256" key="1">
    <source>
        <dbReference type="SAM" id="Phobius"/>
    </source>
</evidence>
<sequence length="281" mass="31184">MARPVNEIQQEIVTSIAANEHLQSLNSSSNMAVFKIIAFIVAYAIWLLEMLFDVHVNEITDLLTTQKAGTLSWYRTMALRFQFGFSLVSDHDYFDNGTATDDEIEASKIVKYSAVNESTTASRVIIKIAGESGGVLTPITPGQKESFETYINEIRFAGVAITVINYRPDLLFLNIKIQRNALLLDENGMNILQQFPVNEAIEKYLKELPFNGELKLSALLDRIQVAEGVLDVTIMSASSASIDPSSSAGDYGEPQPIVIRAIPESGYYVMDSFNNISYYVV</sequence>
<dbReference type="OrthoDB" id="1053324at2"/>
<evidence type="ECO:0000313" key="3">
    <source>
        <dbReference type="Proteomes" id="UP000244677"/>
    </source>
</evidence>
<dbReference type="AlphaFoldDB" id="A0A2S1LM43"/>
<name>A0A2S1LM43_9FLAO</name>
<evidence type="ECO:0008006" key="4">
    <source>
        <dbReference type="Google" id="ProtNLM"/>
    </source>
</evidence>
<evidence type="ECO:0000313" key="2">
    <source>
        <dbReference type="EMBL" id="AWG24830.1"/>
    </source>
</evidence>
<dbReference type="Proteomes" id="UP000244677">
    <property type="component" value="Chromosome"/>
</dbReference>
<keyword evidence="1" id="KW-0812">Transmembrane</keyword>
<keyword evidence="1" id="KW-1133">Transmembrane helix</keyword>
<protein>
    <recommendedName>
        <fullName evidence="4">Nucleotidyltransferase</fullName>
    </recommendedName>
</protein>
<accession>A0A2S1LM43</accession>
<keyword evidence="1" id="KW-0472">Membrane</keyword>
<gene>
    <name evidence="2" type="ORF">FK004_06095</name>
</gene>
<keyword evidence="3" id="KW-1185">Reference proteome</keyword>